<dbReference type="Proteomes" id="UP000230796">
    <property type="component" value="Unassembled WGS sequence"/>
</dbReference>
<evidence type="ECO:0000256" key="2">
    <source>
        <dbReference type="RuleBase" id="RU000363"/>
    </source>
</evidence>
<evidence type="ECO:0000256" key="1">
    <source>
        <dbReference type="ARBA" id="ARBA00006484"/>
    </source>
</evidence>
<reference evidence="4" key="1">
    <citation type="submission" date="2017-09" db="EMBL/GenBank/DDBJ databases">
        <title>Depth-based differentiation of microbial function through sediment-hosted aquifers and enrichment of novel symbionts in the deep terrestrial subsurface.</title>
        <authorList>
            <person name="Probst A.J."/>
            <person name="Ladd B."/>
            <person name="Jarett J.K."/>
            <person name="Geller-Mcgrath D.E."/>
            <person name="Sieber C.M.K."/>
            <person name="Emerson J.B."/>
            <person name="Anantharaman K."/>
            <person name="Thomas B.C."/>
            <person name="Malmstrom R."/>
            <person name="Stieglmeier M."/>
            <person name="Klingl A."/>
            <person name="Woyke T."/>
            <person name="Ryan C.M."/>
            <person name="Banfield J.F."/>
        </authorList>
    </citation>
    <scope>NUCLEOTIDE SEQUENCE [LARGE SCALE GENOMIC DNA]</scope>
</reference>
<dbReference type="FunFam" id="3.40.50.720:FF:000084">
    <property type="entry name" value="Short-chain dehydrogenase reductase"/>
    <property type="match status" value="1"/>
</dbReference>
<dbReference type="PRINTS" id="PR00080">
    <property type="entry name" value="SDRFAMILY"/>
</dbReference>
<dbReference type="SUPFAM" id="SSF51735">
    <property type="entry name" value="NAD(P)-binding Rossmann-fold domains"/>
    <property type="match status" value="1"/>
</dbReference>
<dbReference type="Pfam" id="PF00106">
    <property type="entry name" value="adh_short"/>
    <property type="match status" value="1"/>
</dbReference>
<evidence type="ECO:0000313" key="4">
    <source>
        <dbReference type="Proteomes" id="UP000230796"/>
    </source>
</evidence>
<sequence length="241" mass="26235">MILSDKIALVTGGSSGMGKAICVALAKAECNVVFTFQKNETGAQETLKEMGKGKGFKVDLHNEKELDEVFSYIKNEYGHLDILVNNAGINRPRDLFAMDVWKEVFQVDLFSAVYACGKSIDLMSKGGKILNITSIYGDGKTCFKGLPAYGAAKSALNHFTQTLAKNFAPNVLVNAIAPGYVQTPLWKDVSEEEFKTSGKEQLIERMIQPEEIADIAISVIKSDAMTGEIIRVDGGISLKTI</sequence>
<gene>
    <name evidence="3" type="ORF">COT87_01375</name>
</gene>
<dbReference type="InterPro" id="IPR036291">
    <property type="entry name" value="NAD(P)-bd_dom_sf"/>
</dbReference>
<dbReference type="InterPro" id="IPR002347">
    <property type="entry name" value="SDR_fam"/>
</dbReference>
<evidence type="ECO:0000313" key="3">
    <source>
        <dbReference type="EMBL" id="PIR99073.1"/>
    </source>
</evidence>
<dbReference type="AlphaFoldDB" id="A0A2H0VJ14"/>
<evidence type="ECO:0008006" key="5">
    <source>
        <dbReference type="Google" id="ProtNLM"/>
    </source>
</evidence>
<dbReference type="CDD" id="cd05233">
    <property type="entry name" value="SDR_c"/>
    <property type="match status" value="1"/>
</dbReference>
<accession>A0A2H0VJ14</accession>
<proteinExistence type="inferred from homology"/>
<dbReference type="Gene3D" id="3.40.50.720">
    <property type="entry name" value="NAD(P)-binding Rossmann-like Domain"/>
    <property type="match status" value="1"/>
</dbReference>
<dbReference type="PRINTS" id="PR00081">
    <property type="entry name" value="GDHRDH"/>
</dbReference>
<dbReference type="GO" id="GO:0016616">
    <property type="term" value="F:oxidoreductase activity, acting on the CH-OH group of donors, NAD or NADP as acceptor"/>
    <property type="evidence" value="ECO:0007669"/>
    <property type="project" value="TreeGrafter"/>
</dbReference>
<comment type="similarity">
    <text evidence="1 2">Belongs to the short-chain dehydrogenases/reductases (SDR) family.</text>
</comment>
<protein>
    <recommendedName>
        <fullName evidence="5">Beta-ketoacyl-ACP reductase</fullName>
    </recommendedName>
</protein>
<comment type="caution">
    <text evidence="3">The sequence shown here is derived from an EMBL/GenBank/DDBJ whole genome shotgun (WGS) entry which is preliminary data.</text>
</comment>
<dbReference type="PANTHER" id="PTHR42760">
    <property type="entry name" value="SHORT-CHAIN DEHYDROGENASES/REDUCTASES FAMILY MEMBER"/>
    <property type="match status" value="1"/>
</dbReference>
<dbReference type="EMBL" id="PFAF01000027">
    <property type="protein sequence ID" value="PIR99073.1"/>
    <property type="molecule type" value="Genomic_DNA"/>
</dbReference>
<name>A0A2H0VJ14_9BACT</name>
<organism evidence="3 4">
    <name type="scientific">Candidatus Collierbacteria bacterium CG10_big_fil_rev_8_21_14_0_10_44_9</name>
    <dbReference type="NCBI Taxonomy" id="1974535"/>
    <lineage>
        <taxon>Bacteria</taxon>
        <taxon>Candidatus Collieribacteriota</taxon>
    </lineage>
</organism>